<evidence type="ECO:0000256" key="3">
    <source>
        <dbReference type="ARBA" id="ARBA00011881"/>
    </source>
</evidence>
<comment type="subunit">
    <text evidence="3 17">Homotetramer.</text>
</comment>
<keyword evidence="12" id="KW-1133">Transmembrane helix</keyword>
<keyword evidence="5" id="KW-0812">Transmembrane</keyword>
<evidence type="ECO:0000256" key="10">
    <source>
        <dbReference type="ARBA" id="ARBA00022870"/>
    </source>
</evidence>
<dbReference type="InterPro" id="IPR001860">
    <property type="entry name" value="Glyco_hydro_34"/>
</dbReference>
<keyword evidence="14" id="KW-1015">Disulfide bond</keyword>
<gene>
    <name evidence="17" type="primary">NA</name>
</gene>
<protein>
    <recommendedName>
        <fullName evidence="17">Neuraminidase</fullName>
        <ecNumber evidence="17">3.2.1.18</ecNumber>
    </recommendedName>
</protein>
<comment type="subcellular location">
    <subcellularLocation>
        <location evidence="2">Host membrane</location>
        <topology evidence="2">Single-pass type II membrane protein</topology>
    </subcellularLocation>
    <subcellularLocation>
        <location evidence="17">Virion membrane</location>
    </subcellularLocation>
    <subcellularLocation>
        <location evidence="17">Host apical cell membrane</location>
        <topology evidence="17">Single-pass type II membrane protein</topology>
    </subcellularLocation>
</comment>
<keyword evidence="8 17" id="KW-0106">Calcium</keyword>
<keyword evidence="4 17" id="KW-1032">Host cell membrane</keyword>
<reference evidence="18" key="1">
    <citation type="journal article" date="2022" name="ISME Commun">
        <title>Revealing the uncharacterised diversity of amphibian and reptile viruses.</title>
        <authorList>
            <person name="Harding E.F."/>
            <person name="Russo A.G."/>
            <person name="Yan G.J.H."/>
            <person name="Mercer L.K."/>
            <person name="White P.A."/>
        </authorList>
    </citation>
    <scope>NUCLEOTIDE SEQUENCE</scope>
</reference>
<dbReference type="GO" id="GO:0016020">
    <property type="term" value="C:membrane"/>
    <property type="evidence" value="ECO:0007669"/>
    <property type="project" value="InterPro"/>
</dbReference>
<dbReference type="GO" id="GO:0004308">
    <property type="term" value="F:exo-alpha-sialidase activity"/>
    <property type="evidence" value="ECO:0007669"/>
    <property type="project" value="UniProtKB-UniRule"/>
</dbReference>
<comment type="cofactor">
    <cofactor evidence="1 17">
        <name>Ca(2+)</name>
        <dbReference type="ChEBI" id="CHEBI:29108"/>
    </cofactor>
</comment>
<keyword evidence="6 17" id="KW-0479">Metal-binding</keyword>
<evidence type="ECO:0000256" key="14">
    <source>
        <dbReference type="ARBA" id="ARBA00023157"/>
    </source>
</evidence>
<name>A0A9N7ABC5_9ORTO</name>
<keyword evidence="15 17" id="KW-0325">Glycoprotein</keyword>
<sequence length="461" mass="50270">MHITNNHVFILHALSAGVLFAISVANFSITIYELLGTSSEQLQCNNTTVIYNQSIPERGPQLCNVSLKCPELPTKNYHISKPTCEGNRWSPIFQTWTSKYAATGARTLNNRPPTAVSLKDGIAGISLDHSTSTPTPTSDTAVDQSDFRSLFIWPIGSYPGGEGTKKICKAWGSFACFDGIEDTMGCITGPGNAAVLTILYGGKPADRMETYAFDVFRTMESQCVCHNGTCAAMVTDGNYAIESRAKMIFMKKGKVIKTSPIEGPGSKMIEECSCINYDERAFRCLCRDNRENSRRPFVICSWESLTCNAEYLCSGTQLDCPRELDQERPCGGEFGTLVGGVKGAYLPVGKTRQCATRTVGRTTRVGMELLCTNDDFATSSAMMTKIGDLVTPTIETGYSSGFTIYNEEKDCNTICVTTEMIFRGTKGTSADLTVHCLMAGDSSPMRVDRATIDRSSFSSLL</sequence>
<evidence type="ECO:0000256" key="2">
    <source>
        <dbReference type="ARBA" id="ARBA00004597"/>
    </source>
</evidence>
<evidence type="ECO:0000256" key="4">
    <source>
        <dbReference type="ARBA" id="ARBA00022511"/>
    </source>
</evidence>
<dbReference type="GO" id="GO:0055036">
    <property type="term" value="C:virion membrane"/>
    <property type="evidence" value="ECO:0007669"/>
    <property type="project" value="UniProtKB-SubCell"/>
</dbReference>
<proteinExistence type="inferred from homology"/>
<dbReference type="GO" id="GO:0020002">
    <property type="term" value="C:host cell plasma membrane"/>
    <property type="evidence" value="ECO:0007669"/>
    <property type="project" value="UniProtKB-SubCell"/>
</dbReference>
<dbReference type="EMBL" id="BK062317">
    <property type="protein sequence ID" value="DAZ91103.1"/>
    <property type="molecule type" value="Viral_cRNA"/>
</dbReference>
<evidence type="ECO:0000256" key="5">
    <source>
        <dbReference type="ARBA" id="ARBA00022692"/>
    </source>
</evidence>
<evidence type="ECO:0000256" key="17">
    <source>
        <dbReference type="RuleBase" id="RU361252"/>
    </source>
</evidence>
<comment type="PTM">
    <text evidence="17">N-glycosylated.</text>
</comment>
<evidence type="ECO:0000256" key="8">
    <source>
        <dbReference type="ARBA" id="ARBA00022837"/>
    </source>
</evidence>
<comment type="catalytic activity">
    <reaction evidence="17">
        <text>Hydrolysis of alpha-(2-&gt;3)-, alpha-(2-&gt;6)-, alpha-(2-&gt;8)- glycosidic linkages of terminal sialic acid residues in oligosaccharides, glycoproteins, glycolipids, colominic acid and synthetic substrates.</text>
        <dbReference type="EC" id="3.2.1.18"/>
    </reaction>
</comment>
<keyword evidence="13" id="KW-0472">Membrane</keyword>
<dbReference type="Pfam" id="PF00064">
    <property type="entry name" value="Neur"/>
    <property type="match status" value="1"/>
</dbReference>
<evidence type="ECO:0000256" key="11">
    <source>
        <dbReference type="ARBA" id="ARBA00022968"/>
    </source>
</evidence>
<dbReference type="GO" id="GO:0046872">
    <property type="term" value="F:metal ion binding"/>
    <property type="evidence" value="ECO:0007669"/>
    <property type="project" value="UniProtKB-KW"/>
</dbReference>
<evidence type="ECO:0000256" key="15">
    <source>
        <dbReference type="ARBA" id="ARBA00023180"/>
    </source>
</evidence>
<evidence type="ECO:0000256" key="12">
    <source>
        <dbReference type="ARBA" id="ARBA00022989"/>
    </source>
</evidence>
<evidence type="ECO:0000256" key="1">
    <source>
        <dbReference type="ARBA" id="ARBA00001913"/>
    </source>
</evidence>
<evidence type="ECO:0000256" key="9">
    <source>
        <dbReference type="ARBA" id="ARBA00022844"/>
    </source>
</evidence>
<comment type="function">
    <text evidence="17">Catalyzes the removal of terminal sialic acid residues from viral and cellular glycoconjugates.</text>
</comment>
<comment type="similarity">
    <text evidence="17">Belongs to the glycosyl hydrolase 34 family.</text>
</comment>
<evidence type="ECO:0000256" key="7">
    <source>
        <dbReference type="ARBA" id="ARBA00022801"/>
    </source>
</evidence>
<dbReference type="EC" id="3.2.1.18" evidence="17"/>
<dbReference type="GO" id="GO:0005975">
    <property type="term" value="P:carbohydrate metabolic process"/>
    <property type="evidence" value="ECO:0007669"/>
    <property type="project" value="UniProtKB-UniRule"/>
</dbReference>
<reference evidence="18" key="2">
    <citation type="submission" date="2022-08" db="EMBL/GenBank/DDBJ databases">
        <authorList>
            <person name="Harding E.F."/>
            <person name="Russo A.G."/>
            <person name="Yan G.J.H."/>
            <person name="Mercer L.K."/>
            <person name="White P.A."/>
        </authorList>
    </citation>
    <scope>NUCLEOTIDE SEQUENCE</scope>
</reference>
<keyword evidence="9 17" id="KW-0946">Virion</keyword>
<accession>A0A9N7ABC5</accession>
<keyword evidence="7 17" id="KW-0378">Hydrolase</keyword>
<keyword evidence="11" id="KW-0735">Signal-anchor</keyword>
<keyword evidence="10 17" id="KW-1043">Host membrane</keyword>
<dbReference type="InterPro" id="IPR036278">
    <property type="entry name" value="Sialidase_sf"/>
</dbReference>
<evidence type="ECO:0000256" key="16">
    <source>
        <dbReference type="ARBA" id="ARBA00023295"/>
    </source>
</evidence>
<evidence type="ECO:0000313" key="18">
    <source>
        <dbReference type="EMBL" id="DAZ91103.1"/>
    </source>
</evidence>
<organism evidence="18">
    <name type="scientific">Newt influenza virus</name>
    <dbReference type="NCBI Taxonomy" id="2982031"/>
    <lineage>
        <taxon>Viruses</taxon>
        <taxon>Riboviria</taxon>
        <taxon>Orthornavirae</taxon>
        <taxon>Negarnaviricota</taxon>
        <taxon>Polyploviricotina</taxon>
        <taxon>Insthoviricetes</taxon>
        <taxon>Articulavirales</taxon>
        <taxon>Orthomyxoviridae</taxon>
    </lineage>
</organism>
<evidence type="ECO:0000256" key="6">
    <source>
        <dbReference type="ARBA" id="ARBA00022723"/>
    </source>
</evidence>
<dbReference type="SUPFAM" id="SSF50939">
    <property type="entry name" value="Sialidases"/>
    <property type="match status" value="1"/>
</dbReference>
<keyword evidence="16 17" id="KW-0326">Glycosidase</keyword>
<evidence type="ECO:0000256" key="13">
    <source>
        <dbReference type="ARBA" id="ARBA00023136"/>
    </source>
</evidence>
<dbReference type="Gene3D" id="2.120.10.10">
    <property type="match status" value="1"/>
</dbReference>